<sequence length="86" mass="10144">MEEVKKQFDQLSDQDKKEFIKSISPEMAKICQENPNEMMQAFMPVCMDMMPQMMNMGMQMMQDSKMDMSKMMSMMMNMNNKTGDTK</sequence>
<dbReference type="RefSeq" id="WP_156204641.1">
    <property type="nucleotide sequence ID" value="NZ_CP046457.1"/>
</dbReference>
<accession>A0A6I6DIT3</accession>
<organism evidence="1 2">
    <name type="scientific">Candidatus Syntrophocurvum alkaliphilum</name>
    <dbReference type="NCBI Taxonomy" id="2293317"/>
    <lineage>
        <taxon>Bacteria</taxon>
        <taxon>Bacillati</taxon>
        <taxon>Bacillota</taxon>
        <taxon>Clostridia</taxon>
        <taxon>Eubacteriales</taxon>
        <taxon>Syntrophomonadaceae</taxon>
        <taxon>Candidatus Syntrophocurvum</taxon>
    </lineage>
</organism>
<evidence type="ECO:0000313" key="2">
    <source>
        <dbReference type="Proteomes" id="UP000426444"/>
    </source>
</evidence>
<dbReference type="AlphaFoldDB" id="A0A6I6DIT3"/>
<keyword evidence="2" id="KW-1185">Reference proteome</keyword>
<name>A0A6I6DIT3_9FIRM</name>
<dbReference type="Proteomes" id="UP000426444">
    <property type="component" value="Chromosome"/>
</dbReference>
<dbReference type="OrthoDB" id="2087722at2"/>
<dbReference type="EMBL" id="CP046457">
    <property type="protein sequence ID" value="QGU00903.1"/>
    <property type="molecule type" value="Genomic_DNA"/>
</dbReference>
<protein>
    <submittedName>
        <fullName evidence="1">Uncharacterized protein</fullName>
    </submittedName>
</protein>
<evidence type="ECO:0000313" key="1">
    <source>
        <dbReference type="EMBL" id="QGU00903.1"/>
    </source>
</evidence>
<reference evidence="2" key="1">
    <citation type="journal article" date="2019" name="Microbiology">
        <title>Complete Genome Sequence of an Uncultured Bacterium of the Candidate Phylum Bipolaricaulota.</title>
        <authorList>
            <person name="Kadnikov V.V."/>
            <person name="Mardanov A.V."/>
            <person name="Beletsky A.V."/>
            <person name="Frank Y.A."/>
            <person name="Karnachuk O.V."/>
            <person name="Ravin N.V."/>
        </authorList>
    </citation>
    <scope>NUCLEOTIDE SEQUENCE [LARGE SCALE GENOMIC DNA]</scope>
</reference>
<dbReference type="KEGG" id="salq:SYNTR_2309"/>
<gene>
    <name evidence="1" type="ORF">SYNTR_2309</name>
</gene>
<proteinExistence type="predicted"/>